<evidence type="ECO:0000256" key="8">
    <source>
        <dbReference type="RuleBase" id="RU003346"/>
    </source>
</evidence>
<evidence type="ECO:0000256" key="5">
    <source>
        <dbReference type="ARBA" id="ARBA00022989"/>
    </source>
</evidence>
<keyword evidence="6 9" id="KW-0472">Membrane</keyword>
<dbReference type="EMBL" id="JAYKXP010000105">
    <property type="protein sequence ID" value="KAK7026439.1"/>
    <property type="molecule type" value="Genomic_DNA"/>
</dbReference>
<feature type="transmembrane region" description="Helical" evidence="9">
    <location>
        <begin position="371"/>
        <end position="391"/>
    </location>
</feature>
<protein>
    <recommendedName>
        <fullName evidence="10">Major facilitator superfamily (MFS) profile domain-containing protein</fullName>
    </recommendedName>
</protein>
<keyword evidence="5 9" id="KW-1133">Transmembrane helix</keyword>
<organism evidence="11 12">
    <name type="scientific">Paramarasmius palmivorus</name>
    <dbReference type="NCBI Taxonomy" id="297713"/>
    <lineage>
        <taxon>Eukaryota</taxon>
        <taxon>Fungi</taxon>
        <taxon>Dikarya</taxon>
        <taxon>Basidiomycota</taxon>
        <taxon>Agaricomycotina</taxon>
        <taxon>Agaricomycetes</taxon>
        <taxon>Agaricomycetidae</taxon>
        <taxon>Agaricales</taxon>
        <taxon>Marasmiineae</taxon>
        <taxon>Marasmiaceae</taxon>
        <taxon>Paramarasmius</taxon>
    </lineage>
</organism>
<keyword evidence="3 8" id="KW-0813">Transport</keyword>
<evidence type="ECO:0000256" key="1">
    <source>
        <dbReference type="ARBA" id="ARBA00004141"/>
    </source>
</evidence>
<keyword evidence="4 9" id="KW-0812">Transmembrane</keyword>
<evidence type="ECO:0000256" key="9">
    <source>
        <dbReference type="SAM" id="Phobius"/>
    </source>
</evidence>
<evidence type="ECO:0000256" key="6">
    <source>
        <dbReference type="ARBA" id="ARBA00023136"/>
    </source>
</evidence>
<comment type="catalytic activity">
    <reaction evidence="7">
        <text>myo-inositol(out) + H(+)(out) = myo-inositol(in) + H(+)(in)</text>
        <dbReference type="Rhea" id="RHEA:60364"/>
        <dbReference type="ChEBI" id="CHEBI:15378"/>
        <dbReference type="ChEBI" id="CHEBI:17268"/>
    </reaction>
</comment>
<keyword evidence="12" id="KW-1185">Reference proteome</keyword>
<reference evidence="11 12" key="1">
    <citation type="submission" date="2024-01" db="EMBL/GenBank/DDBJ databases">
        <title>A draft genome for a cacao thread blight-causing isolate of Paramarasmius palmivorus.</title>
        <authorList>
            <person name="Baruah I.K."/>
            <person name="Bukari Y."/>
            <person name="Amoako-Attah I."/>
            <person name="Meinhardt L.W."/>
            <person name="Bailey B.A."/>
            <person name="Cohen S.P."/>
        </authorList>
    </citation>
    <scope>NUCLEOTIDE SEQUENCE [LARGE SCALE GENOMIC DNA]</scope>
    <source>
        <strain evidence="11 12">GH-12</strain>
    </source>
</reference>
<dbReference type="GO" id="GO:0005351">
    <property type="term" value="F:carbohydrate:proton symporter activity"/>
    <property type="evidence" value="ECO:0007669"/>
    <property type="project" value="TreeGrafter"/>
</dbReference>
<evidence type="ECO:0000256" key="3">
    <source>
        <dbReference type="ARBA" id="ARBA00022448"/>
    </source>
</evidence>
<evidence type="ECO:0000256" key="4">
    <source>
        <dbReference type="ARBA" id="ARBA00022692"/>
    </source>
</evidence>
<dbReference type="InterPro" id="IPR036259">
    <property type="entry name" value="MFS_trans_sf"/>
</dbReference>
<gene>
    <name evidence="11" type="ORF">VNI00_015674</name>
</gene>
<dbReference type="InterPro" id="IPR003663">
    <property type="entry name" value="Sugar/inositol_transpt"/>
</dbReference>
<name>A0AAW0BIA5_9AGAR</name>
<comment type="similarity">
    <text evidence="2 8">Belongs to the major facilitator superfamily. Sugar transporter (TC 2.A.1.1) family.</text>
</comment>
<evidence type="ECO:0000256" key="2">
    <source>
        <dbReference type="ARBA" id="ARBA00010992"/>
    </source>
</evidence>
<feature type="domain" description="Major facilitator superfamily (MFS) profile" evidence="10">
    <location>
        <begin position="1"/>
        <end position="461"/>
    </location>
</feature>
<comment type="caution">
    <text evidence="11">The sequence shown here is derived from an EMBL/GenBank/DDBJ whole genome shotgun (WGS) entry which is preliminary data.</text>
</comment>
<dbReference type="PROSITE" id="PS00216">
    <property type="entry name" value="SUGAR_TRANSPORT_1"/>
    <property type="match status" value="1"/>
</dbReference>
<dbReference type="AlphaFoldDB" id="A0AAW0BIA5"/>
<sequence>MGGVNTSPDYVRVMGLGTSSYQGPSEGYVVKITEPTKQGGIVSIYYLGTLIGCLIGGITGDRIGRLKTMLIGGLWVLFGAALQCSAQNLAWYESPYNTRSVMSTKNIYRMLCARVINGIGTGYLNAIVPVWSAEVATHTSRGAFIALEFTLNIFGVVVAYWLEFGLGFIGDGRSQVRWRFPIAFQIIPIIVFMIALRWMPESPRWLVKAGRMEEAQSVLRRLRYADVPSTPDEKGQGSAEVEFLSIVDVVKLEQKHSKMNSYWNMFWGIGSGIFHIARRVQLWVGIAAITVYAPTIFAEAGYGARKSQWLSGLNNITYTISTLFAVVTIDRWGRRIGLWWGSVGQGIAMFLAGGFTRLLRDHPEKQAEYGGAAAFFVFLFTAVFGATWLTIPWVYPTETFPLEVRAKGNAWGVVGWSIGNGWLTLLNPVMFNRIQENTLYIFAVINFLSIPMVWAFYPETANRTLEEMDLLFASKSPFVWDEERNFRKLKAEMEATGGGIDDVVEKPPAKEAD</sequence>
<dbReference type="Pfam" id="PF00083">
    <property type="entry name" value="Sugar_tr"/>
    <property type="match status" value="1"/>
</dbReference>
<dbReference type="InterPro" id="IPR005829">
    <property type="entry name" value="Sugar_transporter_CS"/>
</dbReference>
<feature type="transmembrane region" description="Helical" evidence="9">
    <location>
        <begin position="70"/>
        <end position="92"/>
    </location>
</feature>
<dbReference type="GO" id="GO:0016020">
    <property type="term" value="C:membrane"/>
    <property type="evidence" value="ECO:0007669"/>
    <property type="project" value="UniProtKB-SubCell"/>
</dbReference>
<dbReference type="InterPro" id="IPR005828">
    <property type="entry name" value="MFS_sugar_transport-like"/>
</dbReference>
<dbReference type="PANTHER" id="PTHR48022">
    <property type="entry name" value="PLASTIDIC GLUCOSE TRANSPORTER 4"/>
    <property type="match status" value="1"/>
</dbReference>
<feature type="transmembrane region" description="Helical" evidence="9">
    <location>
        <begin position="316"/>
        <end position="333"/>
    </location>
</feature>
<feature type="transmembrane region" description="Helical" evidence="9">
    <location>
        <begin position="411"/>
        <end position="431"/>
    </location>
</feature>
<feature type="transmembrane region" description="Helical" evidence="9">
    <location>
        <begin position="438"/>
        <end position="457"/>
    </location>
</feature>
<feature type="transmembrane region" description="Helical" evidence="9">
    <location>
        <begin position="143"/>
        <end position="162"/>
    </location>
</feature>
<dbReference type="Gene3D" id="1.20.1250.20">
    <property type="entry name" value="MFS general substrate transporter like domains"/>
    <property type="match status" value="1"/>
</dbReference>
<dbReference type="PANTHER" id="PTHR48022:SF78">
    <property type="entry name" value="MONOSACCHARIDE TRANSPORTER, PUTATIVE (AFU_ORTHOLOGUE AFUA_2G02110)-RELATED"/>
    <property type="match status" value="1"/>
</dbReference>
<dbReference type="PROSITE" id="PS50850">
    <property type="entry name" value="MFS"/>
    <property type="match status" value="1"/>
</dbReference>
<accession>A0AAW0BIA5</accession>
<feature type="transmembrane region" description="Helical" evidence="9">
    <location>
        <begin position="40"/>
        <end position="58"/>
    </location>
</feature>
<feature type="transmembrane region" description="Helical" evidence="9">
    <location>
        <begin position="339"/>
        <end position="359"/>
    </location>
</feature>
<evidence type="ECO:0000313" key="12">
    <source>
        <dbReference type="Proteomes" id="UP001383192"/>
    </source>
</evidence>
<feature type="transmembrane region" description="Helical" evidence="9">
    <location>
        <begin position="182"/>
        <end position="199"/>
    </location>
</feature>
<dbReference type="Proteomes" id="UP001383192">
    <property type="component" value="Unassembled WGS sequence"/>
</dbReference>
<feature type="transmembrane region" description="Helical" evidence="9">
    <location>
        <begin position="283"/>
        <end position="304"/>
    </location>
</feature>
<feature type="transmembrane region" description="Helical" evidence="9">
    <location>
        <begin position="107"/>
        <end position="131"/>
    </location>
</feature>
<proteinExistence type="inferred from homology"/>
<evidence type="ECO:0000313" key="11">
    <source>
        <dbReference type="EMBL" id="KAK7026439.1"/>
    </source>
</evidence>
<evidence type="ECO:0000256" key="7">
    <source>
        <dbReference type="ARBA" id="ARBA00049119"/>
    </source>
</evidence>
<dbReference type="InterPro" id="IPR050360">
    <property type="entry name" value="MFS_Sugar_Transporters"/>
</dbReference>
<dbReference type="PRINTS" id="PR00171">
    <property type="entry name" value="SUGRTRNSPORT"/>
</dbReference>
<dbReference type="InterPro" id="IPR020846">
    <property type="entry name" value="MFS_dom"/>
</dbReference>
<evidence type="ECO:0000259" key="10">
    <source>
        <dbReference type="PROSITE" id="PS50850"/>
    </source>
</evidence>
<dbReference type="SUPFAM" id="SSF103473">
    <property type="entry name" value="MFS general substrate transporter"/>
    <property type="match status" value="1"/>
</dbReference>
<comment type="subcellular location">
    <subcellularLocation>
        <location evidence="1">Membrane</location>
        <topology evidence="1">Multi-pass membrane protein</topology>
    </subcellularLocation>
</comment>
<dbReference type="NCBIfam" id="TIGR00879">
    <property type="entry name" value="SP"/>
    <property type="match status" value="1"/>
</dbReference>